<dbReference type="EMBL" id="AP024416">
    <property type="protein sequence ID" value="BCR82633.1"/>
    <property type="molecule type" value="Genomic_DNA"/>
</dbReference>
<dbReference type="InterPro" id="IPR036779">
    <property type="entry name" value="LysM_dom_sf"/>
</dbReference>
<feature type="region of interest" description="Disordered" evidence="4">
    <location>
        <begin position="1"/>
        <end position="29"/>
    </location>
</feature>
<protein>
    <recommendedName>
        <fullName evidence="5">LysM domain-containing protein</fullName>
    </recommendedName>
</protein>
<reference evidence="6" key="1">
    <citation type="submission" date="2021-01" db="EMBL/GenBank/DDBJ databases">
        <authorList>
            <consortium name="Aspergillus chevalieri M1 genome sequencing consortium"/>
            <person name="Kazuki M."/>
            <person name="Futagami T."/>
        </authorList>
    </citation>
    <scope>NUCLEOTIDE SEQUENCE</scope>
    <source>
        <strain evidence="6">M1</strain>
    </source>
</reference>
<gene>
    <name evidence="6" type="ORF">ACHE_10035A</name>
</gene>
<dbReference type="InterPro" id="IPR052210">
    <property type="entry name" value="LysM1-like"/>
</dbReference>
<feature type="compositionally biased region" description="Low complexity" evidence="4">
    <location>
        <begin position="1"/>
        <end position="24"/>
    </location>
</feature>
<dbReference type="InterPro" id="IPR018392">
    <property type="entry name" value="LysM"/>
</dbReference>
<evidence type="ECO:0000256" key="2">
    <source>
        <dbReference type="ARBA" id="ARBA00022729"/>
    </source>
</evidence>
<evidence type="ECO:0000256" key="1">
    <source>
        <dbReference type="ARBA" id="ARBA00022669"/>
    </source>
</evidence>
<dbReference type="PROSITE" id="PS51782">
    <property type="entry name" value="LYSM"/>
    <property type="match status" value="1"/>
</dbReference>
<dbReference type="KEGG" id="ache:ACHE_10035A"/>
<dbReference type="Proteomes" id="UP000637239">
    <property type="component" value="Chromosome 1"/>
</dbReference>
<dbReference type="GeneID" id="66976992"/>
<accession>A0A7R7VD59</accession>
<evidence type="ECO:0000256" key="4">
    <source>
        <dbReference type="SAM" id="MobiDB-lite"/>
    </source>
</evidence>
<keyword evidence="7" id="KW-1185">Reference proteome</keyword>
<name>A0A7R7VD59_ASPCH</name>
<keyword evidence="2" id="KW-0732">Signal</keyword>
<organism evidence="6 7">
    <name type="scientific">Aspergillus chevalieri</name>
    <name type="common">Eurotium chevalieri</name>
    <dbReference type="NCBI Taxonomy" id="182096"/>
    <lineage>
        <taxon>Eukaryota</taxon>
        <taxon>Fungi</taxon>
        <taxon>Dikarya</taxon>
        <taxon>Ascomycota</taxon>
        <taxon>Pezizomycotina</taxon>
        <taxon>Eurotiomycetes</taxon>
        <taxon>Eurotiomycetidae</taxon>
        <taxon>Eurotiales</taxon>
        <taxon>Aspergillaceae</taxon>
        <taxon>Aspergillus</taxon>
        <taxon>Aspergillus subgen. Aspergillus</taxon>
    </lineage>
</organism>
<feature type="domain" description="LysM" evidence="5">
    <location>
        <begin position="37"/>
        <end position="87"/>
    </location>
</feature>
<evidence type="ECO:0000313" key="6">
    <source>
        <dbReference type="EMBL" id="BCR82633.1"/>
    </source>
</evidence>
<evidence type="ECO:0000259" key="5">
    <source>
        <dbReference type="PROSITE" id="PS51782"/>
    </source>
</evidence>
<evidence type="ECO:0000256" key="3">
    <source>
        <dbReference type="ARBA" id="ARBA00023026"/>
    </source>
</evidence>
<keyword evidence="1" id="KW-0147">Chitin-binding</keyword>
<reference evidence="6" key="2">
    <citation type="submission" date="2021-02" db="EMBL/GenBank/DDBJ databases">
        <title>Aspergillus chevalieri M1 genome sequence.</title>
        <authorList>
            <person name="Kadooka C."/>
            <person name="Mori K."/>
            <person name="Futagami T."/>
        </authorList>
    </citation>
    <scope>NUCLEOTIDE SEQUENCE</scope>
    <source>
        <strain evidence="6">M1</strain>
    </source>
</reference>
<evidence type="ECO:0000313" key="7">
    <source>
        <dbReference type="Proteomes" id="UP000637239"/>
    </source>
</evidence>
<dbReference type="SUPFAM" id="SSF54106">
    <property type="entry name" value="LysM domain"/>
    <property type="match status" value="1"/>
</dbReference>
<dbReference type="PANTHER" id="PTHR34997:SF2">
    <property type="entry name" value="LYSM DOMAIN-CONTAINING PROTEIN-RELATED"/>
    <property type="match status" value="1"/>
</dbReference>
<dbReference type="Gene3D" id="3.10.350.10">
    <property type="entry name" value="LysM domain"/>
    <property type="match status" value="1"/>
</dbReference>
<dbReference type="PANTHER" id="PTHR34997">
    <property type="entry name" value="AM15"/>
    <property type="match status" value="1"/>
</dbReference>
<sequence>MSTSMPSSTTATASSTTSPVVTPSPTQPNSIASNCNQFAQAKSGDVCYDFAQKNSITPNELYEWNTVLGDNGSNRGTALQANVWYCVGVTG</sequence>
<dbReference type="GO" id="GO:0008061">
    <property type="term" value="F:chitin binding"/>
    <property type="evidence" value="ECO:0007669"/>
    <property type="project" value="UniProtKB-KW"/>
</dbReference>
<dbReference type="AlphaFoldDB" id="A0A7R7VD59"/>
<dbReference type="RefSeq" id="XP_043131155.1">
    <property type="nucleotide sequence ID" value="XM_043278297.1"/>
</dbReference>
<proteinExistence type="predicted"/>
<dbReference type="CDD" id="cd00118">
    <property type="entry name" value="LysM"/>
    <property type="match status" value="1"/>
</dbReference>
<keyword evidence="3" id="KW-0843">Virulence</keyword>